<dbReference type="InterPro" id="IPR044841">
    <property type="entry name" value="LUX/BOA-like"/>
</dbReference>
<evidence type="ECO:0000256" key="3">
    <source>
        <dbReference type="ARBA" id="ARBA00023242"/>
    </source>
</evidence>
<dbReference type="InterPro" id="IPR009057">
    <property type="entry name" value="Homeodomain-like_sf"/>
</dbReference>
<dbReference type="FunFam" id="1.10.10.60:FF:000007">
    <property type="entry name" value="Two-component response regulator"/>
    <property type="match status" value="1"/>
</dbReference>
<feature type="compositionally biased region" description="Low complexity" evidence="5">
    <location>
        <begin position="35"/>
        <end position="65"/>
    </location>
</feature>
<keyword evidence="3" id="KW-0539">Nucleus</keyword>
<evidence type="ECO:0000256" key="2">
    <source>
        <dbReference type="ARBA" id="ARBA00023163"/>
    </source>
</evidence>
<dbReference type="PROSITE" id="PS51294">
    <property type="entry name" value="HTH_MYB"/>
    <property type="match status" value="1"/>
</dbReference>
<organism evidence="7 8">
    <name type="scientific">Porphyridium purpureum</name>
    <name type="common">Red alga</name>
    <name type="synonym">Porphyridium cruentum</name>
    <dbReference type="NCBI Taxonomy" id="35688"/>
    <lineage>
        <taxon>Eukaryota</taxon>
        <taxon>Rhodophyta</taxon>
        <taxon>Bangiophyceae</taxon>
        <taxon>Porphyridiales</taxon>
        <taxon>Porphyridiaceae</taxon>
        <taxon>Porphyridium</taxon>
    </lineage>
</organism>
<feature type="compositionally biased region" description="Basic and acidic residues" evidence="5">
    <location>
        <begin position="264"/>
        <end position="279"/>
    </location>
</feature>
<keyword evidence="8" id="KW-1185">Reference proteome</keyword>
<dbReference type="OrthoDB" id="60033at2759"/>
<comment type="caution">
    <text evidence="7">The sequence shown here is derived from an EMBL/GenBank/DDBJ whole genome shotgun (WGS) entry which is preliminary data.</text>
</comment>
<proteinExistence type="predicted"/>
<evidence type="ECO:0000313" key="8">
    <source>
        <dbReference type="Proteomes" id="UP000324585"/>
    </source>
</evidence>
<gene>
    <name evidence="7" type="ORF">FVE85_3271</name>
</gene>
<dbReference type="PANTHER" id="PTHR31442">
    <property type="entry name" value="HOMEODOMAIN-LIKE SUPERFAMILY PROTEIN-RELATED"/>
    <property type="match status" value="1"/>
</dbReference>
<dbReference type="GO" id="GO:0003677">
    <property type="term" value="F:DNA binding"/>
    <property type="evidence" value="ECO:0007669"/>
    <property type="project" value="InterPro"/>
</dbReference>
<feature type="region of interest" description="Disordered" evidence="5">
    <location>
        <begin position="249"/>
        <end position="325"/>
    </location>
</feature>
<keyword evidence="2" id="KW-0804">Transcription</keyword>
<feature type="compositionally biased region" description="Polar residues" evidence="5">
    <location>
        <begin position="377"/>
        <end position="388"/>
    </location>
</feature>
<feature type="coiled-coil region" evidence="4">
    <location>
        <begin position="623"/>
        <end position="667"/>
    </location>
</feature>
<feature type="domain" description="HTH myb-type" evidence="6">
    <location>
        <begin position="396"/>
        <end position="455"/>
    </location>
</feature>
<dbReference type="NCBIfam" id="TIGR01557">
    <property type="entry name" value="myb_SHAQKYF"/>
    <property type="match status" value="1"/>
</dbReference>
<evidence type="ECO:0000259" key="6">
    <source>
        <dbReference type="PROSITE" id="PS51294"/>
    </source>
</evidence>
<dbReference type="InterPro" id="IPR001005">
    <property type="entry name" value="SANT/Myb"/>
</dbReference>
<accession>A0A5J4YVT4</accession>
<evidence type="ECO:0000256" key="4">
    <source>
        <dbReference type="SAM" id="Coils"/>
    </source>
</evidence>
<feature type="compositionally biased region" description="Polar residues" evidence="5">
    <location>
        <begin position="311"/>
        <end position="320"/>
    </location>
</feature>
<evidence type="ECO:0000313" key="7">
    <source>
        <dbReference type="EMBL" id="KAA8495030.1"/>
    </source>
</evidence>
<protein>
    <submittedName>
        <fullName evidence="7">Transcription factor PCL1</fullName>
    </submittedName>
</protein>
<name>A0A5J4YVT4_PORPP</name>
<evidence type="ECO:0000256" key="1">
    <source>
        <dbReference type="ARBA" id="ARBA00023015"/>
    </source>
</evidence>
<feature type="compositionally biased region" description="Basic and acidic residues" evidence="5">
    <location>
        <begin position="81"/>
        <end position="111"/>
    </location>
</feature>
<dbReference type="SUPFAM" id="SSF46689">
    <property type="entry name" value="Homeodomain-like"/>
    <property type="match status" value="1"/>
</dbReference>
<feature type="region of interest" description="Disordered" evidence="5">
    <location>
        <begin position="1"/>
        <end position="128"/>
    </location>
</feature>
<evidence type="ECO:0000256" key="5">
    <source>
        <dbReference type="SAM" id="MobiDB-lite"/>
    </source>
</evidence>
<dbReference type="InterPro" id="IPR017930">
    <property type="entry name" value="Myb_dom"/>
</dbReference>
<feature type="compositionally biased region" description="Low complexity" evidence="5">
    <location>
        <begin position="519"/>
        <end position="536"/>
    </location>
</feature>
<keyword evidence="1" id="KW-0805">Transcription regulation</keyword>
<dbReference type="Pfam" id="PF00249">
    <property type="entry name" value="Myb_DNA-binding"/>
    <property type="match status" value="1"/>
</dbReference>
<dbReference type="Gene3D" id="1.10.10.60">
    <property type="entry name" value="Homeodomain-like"/>
    <property type="match status" value="1"/>
</dbReference>
<feature type="compositionally biased region" description="Low complexity" evidence="5">
    <location>
        <begin position="543"/>
        <end position="557"/>
    </location>
</feature>
<feature type="region of interest" description="Disordered" evidence="5">
    <location>
        <begin position="483"/>
        <end position="560"/>
    </location>
</feature>
<feature type="region of interest" description="Disordered" evidence="5">
    <location>
        <begin position="369"/>
        <end position="396"/>
    </location>
</feature>
<keyword evidence="4" id="KW-0175">Coiled coil</keyword>
<dbReference type="EMBL" id="VRMN01000004">
    <property type="protein sequence ID" value="KAA8495030.1"/>
    <property type="molecule type" value="Genomic_DNA"/>
</dbReference>
<dbReference type="InterPro" id="IPR006447">
    <property type="entry name" value="Myb_dom_plants"/>
</dbReference>
<dbReference type="GO" id="GO:0003700">
    <property type="term" value="F:DNA-binding transcription factor activity"/>
    <property type="evidence" value="ECO:0007669"/>
    <property type="project" value="InterPro"/>
</dbReference>
<dbReference type="Proteomes" id="UP000324585">
    <property type="component" value="Unassembled WGS sequence"/>
</dbReference>
<dbReference type="AlphaFoldDB" id="A0A5J4YVT4"/>
<sequence length="730" mass="79535">MSSDDAVRHPATQRPSVYQRKGLSQRERGQHSEFAAATADADPPSASEWQSSSAQQPVAGRQAAGRGREGDDGDGGSNSRRPAETGELDARRQEGGEDDDVVHTKRQRVETAEQAEYAQEHQLPQRLEPSLMPSTAEAQTEDGLDFLVSDENPLPVDPWVHDDPFYSRNDFYDTQYVQLATDSTAAAMPYGAPDDGLYNEYAIDLAPALPDMIPEDHAEGYDASRHDTSPAAVQETTTAEAVSVVAGEASATTVPGHARNPTTHHTDEDTGEYHARAESSADISIWGPTYPSGELGVADSDGGQQARRVYGTNSEGSSLQGRAGVKSRVKELLNVPRQPRARLEPRPVLDRTSTVWKREVTKANNQSISTGVAVGTGHSNQAGTSSRAGTDDGTDSDMRTRLVWTPELHDRFVQAVRVLGLGNAMPRTILQVMNVDGLTTEHIKSHLQKYRQSLKKQTASAKEEAASQSRSMKMVMRAVFDPELPSGSAEPFSPETAPGTLLEDQSIAGGPARMTSSGKPPAKAEVAPAASESAQAHTHDRTAGGSAQGASFGGSESARGRLSIKEQIERQLEMQERTMQLQLEMQMIAHRTVSLQRKLQFTLERQSEVLQACERNPGASEVVKEHSRLLAEQRQMQEDLRRQQVLLKSEMEEQERLRRELLHETRRPQVIACTFVSSPSFIGASVSSPKVIWCRSTGSFSYKLQDGMSVRMNASFSVASCQTASANCLH</sequence>
<reference evidence="8" key="1">
    <citation type="journal article" date="2019" name="Nat. Commun.">
        <title>Expansion of phycobilisome linker gene families in mesophilic red algae.</title>
        <authorList>
            <person name="Lee J."/>
            <person name="Kim D."/>
            <person name="Bhattacharya D."/>
            <person name="Yoon H.S."/>
        </authorList>
    </citation>
    <scope>NUCLEOTIDE SEQUENCE [LARGE SCALE GENOMIC DNA]</scope>
    <source>
        <strain evidence="8">CCMP 1328</strain>
    </source>
</reference>
<dbReference type="PANTHER" id="PTHR31442:SF29">
    <property type="entry name" value="HOMEODOMAIN-LIKE SUPERFAMILY PROTEIN"/>
    <property type="match status" value="1"/>
</dbReference>